<dbReference type="Proteomes" id="UP000515955">
    <property type="component" value="Chromosome"/>
</dbReference>
<accession>A0A7G9SBV8</accession>
<dbReference type="InterPro" id="IPR011105">
    <property type="entry name" value="Cell_wall_hydrolase_SleB"/>
</dbReference>
<name>A0A7G9SBV8_9SPHN</name>
<gene>
    <name evidence="3" type="ORF">H9L12_01465</name>
</gene>
<dbReference type="InterPro" id="IPR042047">
    <property type="entry name" value="SleB_dom1"/>
</dbReference>
<dbReference type="Gene3D" id="1.10.10.2520">
    <property type="entry name" value="Cell wall hydrolase SleB, domain 1"/>
    <property type="match status" value="1"/>
</dbReference>
<reference evidence="3 4" key="1">
    <citation type="submission" date="2020-08" db="EMBL/GenBank/DDBJ databases">
        <title>Genome sequence of Sphingomonas rhizophila KACC 19189T.</title>
        <authorList>
            <person name="Hyun D.-W."/>
            <person name="Bae J.-W."/>
        </authorList>
    </citation>
    <scope>NUCLEOTIDE SEQUENCE [LARGE SCALE GENOMIC DNA]</scope>
    <source>
        <strain evidence="3 4">KACC 19189</strain>
    </source>
</reference>
<dbReference type="GO" id="GO:0016787">
    <property type="term" value="F:hydrolase activity"/>
    <property type="evidence" value="ECO:0007669"/>
    <property type="project" value="UniProtKB-KW"/>
</dbReference>
<evidence type="ECO:0000313" key="3">
    <source>
        <dbReference type="EMBL" id="QNN65333.1"/>
    </source>
</evidence>
<keyword evidence="4" id="KW-1185">Reference proteome</keyword>
<feature type="compositionally biased region" description="Basic residues" evidence="1">
    <location>
        <begin position="247"/>
        <end position="277"/>
    </location>
</feature>
<proteinExistence type="predicted"/>
<dbReference type="Pfam" id="PF07486">
    <property type="entry name" value="Hydrolase_2"/>
    <property type="match status" value="1"/>
</dbReference>
<organism evidence="3 4">
    <name type="scientific">Sphingomonas rhizophila</name>
    <dbReference type="NCBI Taxonomy" id="2071607"/>
    <lineage>
        <taxon>Bacteria</taxon>
        <taxon>Pseudomonadati</taxon>
        <taxon>Pseudomonadota</taxon>
        <taxon>Alphaproteobacteria</taxon>
        <taxon>Sphingomonadales</taxon>
        <taxon>Sphingomonadaceae</taxon>
        <taxon>Sphingomonas</taxon>
    </lineage>
</organism>
<evidence type="ECO:0000259" key="2">
    <source>
        <dbReference type="Pfam" id="PF07486"/>
    </source>
</evidence>
<feature type="compositionally biased region" description="Low complexity" evidence="1">
    <location>
        <begin position="233"/>
        <end position="245"/>
    </location>
</feature>
<dbReference type="EMBL" id="CP060717">
    <property type="protein sequence ID" value="QNN65333.1"/>
    <property type="molecule type" value="Genomic_DNA"/>
</dbReference>
<evidence type="ECO:0000313" key="4">
    <source>
        <dbReference type="Proteomes" id="UP000515955"/>
    </source>
</evidence>
<keyword evidence="3" id="KW-0378">Hydrolase</keyword>
<feature type="domain" description="Cell wall hydrolase SleB" evidence="2">
    <location>
        <begin position="117"/>
        <end position="227"/>
    </location>
</feature>
<evidence type="ECO:0000256" key="1">
    <source>
        <dbReference type="SAM" id="MobiDB-lite"/>
    </source>
</evidence>
<protein>
    <submittedName>
        <fullName evidence="3">Cell wall hydrolase</fullName>
    </submittedName>
</protein>
<dbReference type="AlphaFoldDB" id="A0A7G9SBV8"/>
<dbReference type="KEGG" id="srhi:H9L12_01465"/>
<feature type="region of interest" description="Disordered" evidence="1">
    <location>
        <begin position="233"/>
        <end position="294"/>
    </location>
</feature>
<sequence length="294" mass="31884">MMVKRPSRRHVEVGLVALAAAGAIGGLAYAVRGGWIGRDQSTTTVMLDKFGGKGDLALPNINRPIAPEDAVKVNAERPFEGGGDTPAAKFLTGKAGKEDVSRAIECLAQAVYYEAGSESADGARAVAQVVLNRVRHPGFPSSVCGTVYQGSERVTGCQFTFTCDGSLRRIPSRAGWDRARKIAADALVKGTVFAPVGHATHYHADYVVPYWAASLRKQVQIGAHIFYRLPGSSAAPTHSASATLAKSRCRHPRPLPRSPQKRSAWRSKRSHRRRCPIRSRQPGAMPFLRPRPRR</sequence>